<protein>
    <submittedName>
        <fullName evidence="3">DUF4224 domain-containing protein</fullName>
    </submittedName>
</protein>
<evidence type="ECO:0000259" key="2">
    <source>
        <dbReference type="Pfam" id="PF13986"/>
    </source>
</evidence>
<reference evidence="3 4" key="1">
    <citation type="submission" date="2018-12" db="EMBL/GenBank/DDBJ databases">
        <title>Identification of serotype of rogose Salmonella by whole genome sequencing.</title>
        <authorList>
            <person name="Sacchi C.T."/>
            <person name="Goncalves C.R."/>
            <person name="Tiba-Casas M.R."/>
        </authorList>
    </citation>
    <scope>NUCLEOTIDE SEQUENCE [LARGE SCALE GENOMIC DNA]</scope>
    <source>
        <strain evidence="3 4">169_17</strain>
    </source>
</reference>
<dbReference type="EMBL" id="RSEO01000032">
    <property type="protein sequence ID" value="RXQ27524.1"/>
    <property type="molecule type" value="Genomic_DNA"/>
</dbReference>
<sequence>MNHELTLSPTEIQEITGYKRYTQQQHQLRCHGIPFTTGRKNEPIVLRRNFQLPVEPLPKLSEYVSPEPNYGALDNGKTTQTLQR</sequence>
<feature type="region of interest" description="Disordered" evidence="1">
    <location>
        <begin position="62"/>
        <end position="84"/>
    </location>
</feature>
<dbReference type="RefSeq" id="WP_127174334.1">
    <property type="nucleotide sequence ID" value="NZ_JASMSH010000027.1"/>
</dbReference>
<name>A0A3V8I8Q7_SALER</name>
<evidence type="ECO:0000256" key="1">
    <source>
        <dbReference type="SAM" id="MobiDB-lite"/>
    </source>
</evidence>
<evidence type="ECO:0000313" key="4">
    <source>
        <dbReference type="Proteomes" id="UP000290660"/>
    </source>
</evidence>
<comment type="caution">
    <text evidence="3">The sequence shown here is derived from an EMBL/GenBank/DDBJ whole genome shotgun (WGS) entry which is preliminary data.</text>
</comment>
<proteinExistence type="predicted"/>
<accession>A0A3V8I8Q7</accession>
<dbReference type="AlphaFoldDB" id="A0A3V8I8Q7"/>
<evidence type="ECO:0000313" key="3">
    <source>
        <dbReference type="EMBL" id="RXQ27524.1"/>
    </source>
</evidence>
<feature type="domain" description="DUF4224" evidence="2">
    <location>
        <begin position="6"/>
        <end position="49"/>
    </location>
</feature>
<organism evidence="3 4">
    <name type="scientific">Salmonella enterica</name>
    <name type="common">Salmonella choleraesuis</name>
    <dbReference type="NCBI Taxonomy" id="28901"/>
    <lineage>
        <taxon>Bacteria</taxon>
        <taxon>Pseudomonadati</taxon>
        <taxon>Pseudomonadota</taxon>
        <taxon>Gammaproteobacteria</taxon>
        <taxon>Enterobacterales</taxon>
        <taxon>Enterobacteriaceae</taxon>
        <taxon>Salmonella</taxon>
    </lineage>
</organism>
<dbReference type="Proteomes" id="UP000290660">
    <property type="component" value="Unassembled WGS sequence"/>
</dbReference>
<dbReference type="Pfam" id="PF13986">
    <property type="entry name" value="DUF4224"/>
    <property type="match status" value="1"/>
</dbReference>
<dbReference type="InterPro" id="IPR025319">
    <property type="entry name" value="DUF4224"/>
</dbReference>
<gene>
    <name evidence="3" type="ORF">EI538_20820</name>
</gene>